<evidence type="ECO:0000313" key="2">
    <source>
        <dbReference type="Proteomes" id="UP000654482"/>
    </source>
</evidence>
<organism evidence="1 2">
    <name type="scientific">Lusitaniella coriacea LEGE 07157</name>
    <dbReference type="NCBI Taxonomy" id="945747"/>
    <lineage>
        <taxon>Bacteria</taxon>
        <taxon>Bacillati</taxon>
        <taxon>Cyanobacteriota</taxon>
        <taxon>Cyanophyceae</taxon>
        <taxon>Spirulinales</taxon>
        <taxon>Lusitaniellaceae</taxon>
        <taxon>Lusitaniella</taxon>
    </lineage>
</organism>
<protein>
    <submittedName>
        <fullName evidence="1">Uncharacterized protein</fullName>
    </submittedName>
</protein>
<dbReference type="EMBL" id="JADEWZ010000009">
    <property type="protein sequence ID" value="MBE9115881.1"/>
    <property type="molecule type" value="Genomic_DNA"/>
</dbReference>
<sequence>MNFDLAKFILFILDAIAEITFEARDRKLVESKIMRYTSNALTRSGKVRWIGAGGHNNESIKTMVSDSLECVGGWGRSFR</sequence>
<dbReference type="Proteomes" id="UP000654482">
    <property type="component" value="Unassembled WGS sequence"/>
</dbReference>
<comment type="caution">
    <text evidence="1">The sequence shown here is derived from an EMBL/GenBank/DDBJ whole genome shotgun (WGS) entry which is preliminary data.</text>
</comment>
<accession>A0A8J7DVL3</accession>
<evidence type="ECO:0000313" key="1">
    <source>
        <dbReference type="EMBL" id="MBE9115881.1"/>
    </source>
</evidence>
<gene>
    <name evidence="1" type="ORF">IQ249_08250</name>
</gene>
<dbReference type="RefSeq" id="WP_194028970.1">
    <property type="nucleotide sequence ID" value="NZ_JADEWZ010000009.1"/>
</dbReference>
<dbReference type="AlphaFoldDB" id="A0A8J7DVL3"/>
<reference evidence="1" key="1">
    <citation type="submission" date="2020-10" db="EMBL/GenBank/DDBJ databases">
        <authorList>
            <person name="Castelo-Branco R."/>
            <person name="Eusebio N."/>
            <person name="Adriana R."/>
            <person name="Vieira A."/>
            <person name="Brugerolle De Fraissinette N."/>
            <person name="Rezende De Castro R."/>
            <person name="Schneider M.P."/>
            <person name="Vasconcelos V."/>
            <person name="Leao P.N."/>
        </authorList>
    </citation>
    <scope>NUCLEOTIDE SEQUENCE</scope>
    <source>
        <strain evidence="1">LEGE 07157</strain>
    </source>
</reference>
<proteinExistence type="predicted"/>
<name>A0A8J7DVL3_9CYAN</name>
<keyword evidence="2" id="KW-1185">Reference proteome</keyword>